<proteinExistence type="predicted"/>
<evidence type="ECO:0000313" key="2">
    <source>
        <dbReference type="Proteomes" id="UP000019443"/>
    </source>
</evidence>
<gene>
    <name evidence="1" type="ORF">LPU83_pLPU83c_0432</name>
</gene>
<keyword evidence="2" id="KW-1185">Reference proteome</keyword>
<dbReference type="HOGENOM" id="CLU_3405117_0_0_5"/>
<dbReference type="EMBL" id="HG916854">
    <property type="protein sequence ID" value="CDM60994.1"/>
    <property type="molecule type" value="Genomic_DNA"/>
</dbReference>
<sequence>MQIATRRYLPGSQTNKKEVAYVIVGRLIQQ</sequence>
<dbReference type="KEGG" id="rhl:LPU83_pLPU83c_0432"/>
<name>W6RJI1_9HYPH</name>
<organism evidence="1 2">
    <name type="scientific">Rhizobium favelukesii</name>
    <dbReference type="NCBI Taxonomy" id="348824"/>
    <lineage>
        <taxon>Bacteria</taxon>
        <taxon>Pseudomonadati</taxon>
        <taxon>Pseudomonadota</taxon>
        <taxon>Alphaproteobacteria</taxon>
        <taxon>Hyphomicrobiales</taxon>
        <taxon>Rhizobiaceae</taxon>
        <taxon>Rhizobium/Agrobacterium group</taxon>
        <taxon>Rhizobium</taxon>
    </lineage>
</organism>
<keyword evidence="1" id="KW-0614">Plasmid</keyword>
<accession>W6RJI1</accession>
<dbReference type="Proteomes" id="UP000019443">
    <property type="component" value="Plasmid pLPU83c"/>
</dbReference>
<reference evidence="1" key="1">
    <citation type="submission" date="2013-11" db="EMBL/GenBank/DDBJ databases">
        <title>Draft genome sequence of the broad-host-range Rhizobium sp. LPU83 strain, a member of the low-genetic diversity Oregon-like Rhizobium sp. group.</title>
        <authorList>
            <person name="Wibberg D."/>
            <person name="Puehler A."/>
            <person name="Schlueter A."/>
        </authorList>
    </citation>
    <scope>NUCLEOTIDE SEQUENCE [LARGE SCALE GENOMIC DNA]</scope>
    <source>
        <strain evidence="1">LPU83</strain>
        <plasmid evidence="1">pLPU83c</plasmid>
    </source>
</reference>
<protein>
    <submittedName>
        <fullName evidence="1">Uncharacterized protein</fullName>
    </submittedName>
</protein>
<geneLocation type="plasmid" evidence="1 2">
    <name>pLPU83c</name>
</geneLocation>
<dbReference type="AlphaFoldDB" id="W6RJI1"/>
<evidence type="ECO:0000313" key="1">
    <source>
        <dbReference type="EMBL" id="CDM60994.1"/>
    </source>
</evidence>